<dbReference type="SUPFAM" id="SSF142695">
    <property type="entry name" value="RibA-like"/>
    <property type="match status" value="1"/>
</dbReference>
<sequence>MYKKLLAQAHADTSEDTIFRITDSALFNEAIQYFGASLDPAKARYDLQSVYEMGIHKKTGALLICNKGATLFCLSPRTQTPYLLRHIGFSVYVPGLGIEFVNVGLVGNVYEGPVVLRSESACAPSFLFGSQRCNCAHQWASIQELAAAFNHVDMPAMKSGSAFEGWVQKQAVRVGDQHVFKNAGPGFILVHIDTQNGMGSGFSNGEFAFDLFSRASLRHRGEYSSEQIHKTTMSGGFEAIGLRPDPRRENDHSGYKIGFIILDYLGVSRKIIYLTNNPLKLRHLQDNGYEITRVSLMGEINVAGSQEARERGSDFQHIDINGTCVPFEKDLARLTSEITHILHV</sequence>
<reference evidence="1 2" key="1">
    <citation type="journal article" date="2016" name="Nat. Commun.">
        <title>Thousands of microbial genomes shed light on interconnected biogeochemical processes in an aquifer system.</title>
        <authorList>
            <person name="Anantharaman K."/>
            <person name="Brown C.T."/>
            <person name="Hug L.A."/>
            <person name="Sharon I."/>
            <person name="Castelle C.J."/>
            <person name="Probst A.J."/>
            <person name="Thomas B.C."/>
            <person name="Singh A."/>
            <person name="Wilkins M.J."/>
            <person name="Karaoz U."/>
            <person name="Brodie E.L."/>
            <person name="Williams K.H."/>
            <person name="Hubbard S.S."/>
            <person name="Banfield J.F."/>
        </authorList>
    </citation>
    <scope>NUCLEOTIDE SEQUENCE [LARGE SCALE GENOMIC DNA]</scope>
</reference>
<name>A0A1G2KUS7_9BACT</name>
<proteinExistence type="predicted"/>
<gene>
    <name evidence="1" type="ORF">A3C16_01650</name>
</gene>
<dbReference type="GO" id="GO:0009231">
    <property type="term" value="P:riboflavin biosynthetic process"/>
    <property type="evidence" value="ECO:0007669"/>
    <property type="project" value="UniProtKB-UniPathway"/>
</dbReference>
<evidence type="ECO:0000313" key="1">
    <source>
        <dbReference type="EMBL" id="OHA03133.1"/>
    </source>
</evidence>
<comment type="caution">
    <text evidence="1">The sequence shown here is derived from an EMBL/GenBank/DDBJ whole genome shotgun (WGS) entry which is preliminary data.</text>
</comment>
<accession>A0A1G2KUS7</accession>
<protein>
    <submittedName>
        <fullName evidence="1">Uncharacterized protein</fullName>
    </submittedName>
</protein>
<dbReference type="EMBL" id="MHQL01000020">
    <property type="protein sequence ID" value="OHA03133.1"/>
    <property type="molecule type" value="Genomic_DNA"/>
</dbReference>
<dbReference type="InterPro" id="IPR036144">
    <property type="entry name" value="RibA-like_sf"/>
</dbReference>
<dbReference type="UniPathway" id="UPA00275"/>
<dbReference type="AlphaFoldDB" id="A0A1G2KUS7"/>
<dbReference type="Proteomes" id="UP000177811">
    <property type="component" value="Unassembled WGS sequence"/>
</dbReference>
<dbReference type="Gene3D" id="3.40.50.10990">
    <property type="entry name" value="GTP cyclohydrolase II"/>
    <property type="match status" value="1"/>
</dbReference>
<organism evidence="1 2">
    <name type="scientific">Candidatus Sungbacteria bacterium RIFCSPHIGHO2_02_FULL_51_29</name>
    <dbReference type="NCBI Taxonomy" id="1802273"/>
    <lineage>
        <taxon>Bacteria</taxon>
        <taxon>Candidatus Sungiibacteriota</taxon>
    </lineage>
</organism>
<evidence type="ECO:0000313" key="2">
    <source>
        <dbReference type="Proteomes" id="UP000177811"/>
    </source>
</evidence>